<evidence type="ECO:0000256" key="3">
    <source>
        <dbReference type="ARBA" id="ARBA00022729"/>
    </source>
</evidence>
<evidence type="ECO:0000256" key="6">
    <source>
        <dbReference type="SAM" id="MobiDB-lite"/>
    </source>
</evidence>
<dbReference type="Gene3D" id="2.180.10.10">
    <property type="entry name" value="RHS repeat-associated core"/>
    <property type="match status" value="3"/>
</dbReference>
<dbReference type="InterPro" id="IPR050708">
    <property type="entry name" value="T6SS_VgrG/RHS"/>
</dbReference>
<protein>
    <submittedName>
        <fullName evidence="10">RHS repeat-associated core domain-containing protein</fullName>
    </submittedName>
</protein>
<gene>
    <name evidence="10" type="ORF">SAMN04488242_1946</name>
</gene>
<keyword evidence="11" id="KW-1185">Reference proteome</keyword>
<feature type="domain" description="Insecticide toxin TcdB middle/N-terminal" evidence="8">
    <location>
        <begin position="565"/>
        <end position="705"/>
    </location>
</feature>
<dbReference type="Proteomes" id="UP000199475">
    <property type="component" value="Unassembled WGS sequence"/>
</dbReference>
<proteinExistence type="predicted"/>
<feature type="domain" description="Teneurin-like YD-shell" evidence="9">
    <location>
        <begin position="1604"/>
        <end position="1700"/>
    </location>
</feature>
<dbReference type="PANTHER" id="PTHR32305">
    <property type="match status" value="1"/>
</dbReference>
<dbReference type="Pfam" id="PF03534">
    <property type="entry name" value="SpvB"/>
    <property type="match status" value="1"/>
</dbReference>
<evidence type="ECO:0000256" key="5">
    <source>
        <dbReference type="ARBA" id="ARBA00023026"/>
    </source>
</evidence>
<feature type="transmembrane region" description="Helical" evidence="7">
    <location>
        <begin position="1746"/>
        <end position="1769"/>
    </location>
</feature>
<dbReference type="InterPro" id="IPR022385">
    <property type="entry name" value="Rhs_assc_core"/>
</dbReference>
<dbReference type="GO" id="GO:0005576">
    <property type="term" value="C:extracellular region"/>
    <property type="evidence" value="ECO:0007669"/>
    <property type="project" value="UniProtKB-SubCell"/>
</dbReference>
<dbReference type="InterPro" id="IPR006530">
    <property type="entry name" value="YD"/>
</dbReference>
<dbReference type="InterPro" id="IPR013517">
    <property type="entry name" value="FG-GAP"/>
</dbReference>
<dbReference type="Pfam" id="PF25023">
    <property type="entry name" value="TEN_YD-shell"/>
    <property type="match status" value="1"/>
</dbReference>
<dbReference type="InterPro" id="IPR003284">
    <property type="entry name" value="Sal_SpvB"/>
</dbReference>
<keyword evidence="4" id="KW-0677">Repeat</keyword>
<dbReference type="InterPro" id="IPR056823">
    <property type="entry name" value="TEN-like_YD-shell"/>
</dbReference>
<feature type="transmembrane region" description="Helical" evidence="7">
    <location>
        <begin position="1813"/>
        <end position="1836"/>
    </location>
</feature>
<keyword evidence="2" id="KW-0964">Secreted</keyword>
<feature type="transmembrane region" description="Helical" evidence="7">
    <location>
        <begin position="1775"/>
        <end position="1801"/>
    </location>
</feature>
<sequence length="1970" mass="211555">MEAGSGADATLFGASGGGALRPLGDAFEPDLLRGTGNYSVPLEVPPGPGGIRPTLGLRYSTGQGNGPYGMGWQLSGLLTIVRGTDGGVPRYDHTDTLLLGGDELVDVGDGRWRPRSDRQFWDIRRSGDSWVIRTKEGRSFTLGSTPDSRLEDGGRVFAWYCDEERDAVGNTVRYTYLRDGGQLYVASVQWGIFELRLVHGPRPDVCTTTRPGFPVTTALRCNRVERHCLRADPPLVGQWDLKYEDAPVSSLSLLTGVRYWGIGPEGERDPQPPLGFAYSRFDVAPDILRPASDDALLPLGEDDAALVDLTGDGLPDVLQTSPTGHRLWRNRGGGRFDPARKIPDAPAGLRLGRPGVTFADLTGDGTADLLQIGSRISRLARNDGAGGWLPEARDVGAQMSLVLSATDSRLVDLDGDGVTDMLQTGRHGYTIFLGDGEGTWTAPEYVRRREGDDFPSVRFGTEGTVVADFAGDGMPTIGEVRSGLVRYWPSLGRGRFGPSVEMANPPVFPRPFRGANLFTADLDGDGTTDLLYVDGDRILLWLNRCGTGWSDPVEIPFAPPPDVATLELVDLLGTGSPGLLWAGQGGGARFIDLGLAPKPYLLTRVDNGCGASTTIRYATTSQLRNGRGAAHLGDAWGSFQPFPLQVVEELEDADSITGAMARTRISYERGHFDPVERIFRGFESVEVWREGDDATPATIRRTAFHLGDTGGPAAAGVRDRTSRTRQHALAGSTLAVDLYALDGDRRVPVDSATFEWDVRDEASDASGVIVAFPHLVSAHSVEAALGGRDRLEDATYTYDEYGNLATKHRSLHFAGGGAEHITVQEIAYAVDEASWRVGLPSRITTRDEGGAILADERLQYDGEPFVGLPGGEVGAGLLTRRLELALVGAALPDGYADRIDPDWGLVRLGDDWYRTVEGFERDAFGNVTGQRDPGGATTRIEYDADGQFPVASTDALARRTSAKFDPRTAQPSEVVTPEGLRTRYVHTPTGRLVAQFDTTVDGGEALTAFHAVHPHDPANPDRPAESVVVLPHRAGFTVDQLREADPATLADAAVEFAFFDGRGTQLQRSAPAATAAGGWVLGGRARRTPDGRPAEEFPNEFAPSPGYRPVAPGGPSVRFHYDALGRVTLLQHPDGGRFRVDYLGDEVRKWDAETPDDAEPTIERFDASGALVAVETPLPDGGAVTRYDVDHAGRILAVTDAEGATTTRYRYAGPGPAVVISDPAAGTRTYWRDAAGRVRRREDSQGRVLETAYDAAGRERAVVDTSDPASPSVLRTSEYDGARLVAQQEGAILTRYTHDALGRRVGKTVVFGPGDELTLIHEYGFRGEVSATVQPDGFRVEQRYHRDGSPDAVTGIVDAVDYDEHGLPALVDHGGVVARYRHTREQKRLVSASLELGDVVLRGLEYGYDRNGLIVSVTDTVGGGAAPEVTGHRYSYDALLRLVRWTRHEGGPEAAESSRVDYSYNRRGDLLRSGETGPVIFGMGGPDARLLTAVTHVGGTDGLSIDASGRLTAAGGVAGVRYDAWDRIVEMRLTDGSRVRLEYDAKDRRQRRTVERSDGTVEVTRWVDGYEVGPGGSRTTISLGSLVVATRVVDGAGQESLAWVFADHLGSVLCTVDPAGTVLSQQSFTPFGLPRATGAEGRYAGGHQPEGGMVQLGSRWYHPMLGRFVTPDWYVLENPEVARRLPQALNLYSYAINNPVMLRDPSGKWFGLDDLIVAGVGFVVGFVTGVVVGIAEGRGFWDTMLLGLEAGLLGAAGAWLAYATAGLALGALGAVGLGVGSGVATGIAVTAAVFGGLNGVISGATQIYAWDSWTGWAAFASDSTWGIVGTSFGVLLHTVNLFYGGSRDYQFHLSRRQNRHVYDGGFGFSTFAFTQGNVISNLRGRHGSLLEHETAHILQNRIFGPVFTATYVGWLVVGAVVGFLIGVGLWIADDQSIGKSIEDMAYTNNPWESWAYHVGGSHSGGTLAWS</sequence>
<evidence type="ECO:0000313" key="11">
    <source>
        <dbReference type="Proteomes" id="UP000199475"/>
    </source>
</evidence>
<dbReference type="GO" id="GO:0005737">
    <property type="term" value="C:cytoplasm"/>
    <property type="evidence" value="ECO:0007669"/>
    <property type="project" value="InterPro"/>
</dbReference>
<dbReference type="SUPFAM" id="SSF69318">
    <property type="entry name" value="Integrin alpha N-terminal domain"/>
    <property type="match status" value="2"/>
</dbReference>
<keyword evidence="7" id="KW-0812">Transmembrane</keyword>
<accession>A0A1G9L1M5</accession>
<dbReference type="InterPro" id="IPR022045">
    <property type="entry name" value="TcdB_toxin_mid/N"/>
</dbReference>
<evidence type="ECO:0000256" key="1">
    <source>
        <dbReference type="ARBA" id="ARBA00004613"/>
    </source>
</evidence>
<dbReference type="OrthoDB" id="3712874at2"/>
<keyword evidence="5" id="KW-0843">Virulence</keyword>
<evidence type="ECO:0000259" key="9">
    <source>
        <dbReference type="Pfam" id="PF25023"/>
    </source>
</evidence>
<evidence type="ECO:0000256" key="2">
    <source>
        <dbReference type="ARBA" id="ARBA00022525"/>
    </source>
</evidence>
<comment type="subcellular location">
    <subcellularLocation>
        <location evidence="1">Secreted</location>
    </subcellularLocation>
</comment>
<keyword evidence="3" id="KW-0732">Signal</keyword>
<dbReference type="InterPro" id="IPR028994">
    <property type="entry name" value="Integrin_alpha_N"/>
</dbReference>
<evidence type="ECO:0000256" key="7">
    <source>
        <dbReference type="SAM" id="Phobius"/>
    </source>
</evidence>
<evidence type="ECO:0000259" key="8">
    <source>
        <dbReference type="Pfam" id="PF12256"/>
    </source>
</evidence>
<keyword evidence="7" id="KW-1133">Transmembrane helix</keyword>
<dbReference type="NCBIfam" id="TIGR01643">
    <property type="entry name" value="YD_repeat_2x"/>
    <property type="match status" value="1"/>
</dbReference>
<feature type="transmembrane region" description="Helical" evidence="7">
    <location>
        <begin position="1911"/>
        <end position="1932"/>
    </location>
</feature>
<dbReference type="Pfam" id="PF12256">
    <property type="entry name" value="TcdB_toxin_midN"/>
    <property type="match status" value="1"/>
</dbReference>
<dbReference type="SUPFAM" id="SSF101898">
    <property type="entry name" value="NHL repeat"/>
    <property type="match status" value="1"/>
</dbReference>
<dbReference type="EMBL" id="FNGP01000003">
    <property type="protein sequence ID" value="SDL55829.1"/>
    <property type="molecule type" value="Genomic_DNA"/>
</dbReference>
<name>A0A1G9L1M5_9ACTN</name>
<evidence type="ECO:0000256" key="4">
    <source>
        <dbReference type="ARBA" id="ARBA00022737"/>
    </source>
</evidence>
<dbReference type="PANTHER" id="PTHR32305:SF15">
    <property type="entry name" value="PROTEIN RHSA-RELATED"/>
    <property type="match status" value="1"/>
</dbReference>
<dbReference type="RefSeq" id="WP_093251469.1">
    <property type="nucleotide sequence ID" value="NZ_FNGP01000003.1"/>
</dbReference>
<feature type="region of interest" description="Disordered" evidence="6">
    <location>
        <begin position="318"/>
        <end position="343"/>
    </location>
</feature>
<keyword evidence="7" id="KW-0472">Membrane</keyword>
<dbReference type="NCBIfam" id="TIGR03696">
    <property type="entry name" value="Rhs_assc_core"/>
    <property type="match status" value="1"/>
</dbReference>
<reference evidence="10 11" key="1">
    <citation type="submission" date="2016-10" db="EMBL/GenBank/DDBJ databases">
        <authorList>
            <person name="de Groot N.N."/>
        </authorList>
    </citation>
    <scope>NUCLEOTIDE SEQUENCE [LARGE SCALE GENOMIC DNA]</scope>
    <source>
        <strain evidence="10 11">CGMCC 1.9159</strain>
    </source>
</reference>
<dbReference type="Pfam" id="PF13517">
    <property type="entry name" value="FG-GAP_3"/>
    <property type="match status" value="1"/>
</dbReference>
<evidence type="ECO:0000313" key="10">
    <source>
        <dbReference type="EMBL" id="SDL55829.1"/>
    </source>
</evidence>
<dbReference type="STRING" id="686624.SAMN04488242_1946"/>
<organism evidence="10 11">
    <name type="scientific">Tessaracoccus oleiagri</name>
    <dbReference type="NCBI Taxonomy" id="686624"/>
    <lineage>
        <taxon>Bacteria</taxon>
        <taxon>Bacillati</taxon>
        <taxon>Actinomycetota</taxon>
        <taxon>Actinomycetes</taxon>
        <taxon>Propionibacteriales</taxon>
        <taxon>Propionibacteriaceae</taxon>
        <taxon>Tessaracoccus</taxon>
    </lineage>
</organism>
<feature type="transmembrane region" description="Helical" evidence="7">
    <location>
        <begin position="1715"/>
        <end position="1734"/>
    </location>
</feature>